<dbReference type="Proteomes" id="UP000694545">
    <property type="component" value="Unplaced"/>
</dbReference>
<dbReference type="PROSITE" id="PS50002">
    <property type="entry name" value="SH3"/>
    <property type="match status" value="1"/>
</dbReference>
<feature type="compositionally biased region" description="Acidic residues" evidence="4">
    <location>
        <begin position="575"/>
        <end position="584"/>
    </location>
</feature>
<evidence type="ECO:0000256" key="1">
    <source>
        <dbReference type="ARBA" id="ARBA00022443"/>
    </source>
</evidence>
<evidence type="ECO:0000313" key="6">
    <source>
        <dbReference type="Ensembl" id="ENSVKKP00000012033.1"/>
    </source>
</evidence>
<feature type="region of interest" description="Disordered" evidence="4">
    <location>
        <begin position="284"/>
        <end position="383"/>
    </location>
</feature>
<feature type="compositionally biased region" description="Basic and acidic residues" evidence="4">
    <location>
        <begin position="608"/>
        <end position="624"/>
    </location>
</feature>
<proteinExistence type="predicted"/>
<dbReference type="SUPFAM" id="SSF50044">
    <property type="entry name" value="SH3-domain"/>
    <property type="match status" value="2"/>
</dbReference>
<dbReference type="InterPro" id="IPR001452">
    <property type="entry name" value="SH3_domain"/>
</dbReference>
<accession>A0A8D2JCS1</accession>
<dbReference type="AlphaFoldDB" id="A0A8D2JCS1"/>
<dbReference type="SMART" id="SM00326">
    <property type="entry name" value="SH3"/>
    <property type="match status" value="1"/>
</dbReference>
<keyword evidence="1 3" id="KW-0728">SH3 domain</keyword>
<evidence type="ECO:0000313" key="7">
    <source>
        <dbReference type="Proteomes" id="UP000694545"/>
    </source>
</evidence>
<dbReference type="FunFam" id="2.30.30.40:FF:000133">
    <property type="entry name" value="FYN-binding protein-like isoform X2"/>
    <property type="match status" value="1"/>
</dbReference>
<dbReference type="Ensembl" id="ENSVKKT00000012317.1">
    <property type="protein sequence ID" value="ENSVKKP00000012033.1"/>
    <property type="gene ID" value="ENSVKKG00000008363.1"/>
</dbReference>
<dbReference type="GO" id="GO:0072659">
    <property type="term" value="P:protein localization to plasma membrane"/>
    <property type="evidence" value="ECO:0007669"/>
    <property type="project" value="TreeGrafter"/>
</dbReference>
<organism evidence="6 7">
    <name type="scientific">Varanus komodoensis</name>
    <name type="common">Komodo dragon</name>
    <dbReference type="NCBI Taxonomy" id="61221"/>
    <lineage>
        <taxon>Eukaryota</taxon>
        <taxon>Metazoa</taxon>
        <taxon>Chordata</taxon>
        <taxon>Craniata</taxon>
        <taxon>Vertebrata</taxon>
        <taxon>Euteleostomi</taxon>
        <taxon>Lepidosauria</taxon>
        <taxon>Squamata</taxon>
        <taxon>Bifurcata</taxon>
        <taxon>Unidentata</taxon>
        <taxon>Episquamata</taxon>
        <taxon>Toxicofera</taxon>
        <taxon>Anguimorpha</taxon>
        <taxon>Paleoanguimorpha</taxon>
        <taxon>Varanoidea</taxon>
        <taxon>Varanidae</taxon>
        <taxon>Varanus</taxon>
    </lineage>
</organism>
<evidence type="ECO:0000256" key="4">
    <source>
        <dbReference type="SAM" id="MobiDB-lite"/>
    </source>
</evidence>
<dbReference type="PANTHER" id="PTHR16830">
    <property type="entry name" value="SH2 CONTAINING ADAPTOR PRAM-1 RELATED"/>
    <property type="match status" value="1"/>
</dbReference>
<dbReference type="Pfam" id="PF07653">
    <property type="entry name" value="SH3_2"/>
    <property type="match status" value="1"/>
</dbReference>
<feature type="compositionally biased region" description="Polar residues" evidence="4">
    <location>
        <begin position="62"/>
        <end position="83"/>
    </location>
</feature>
<feature type="region of interest" description="Disordered" evidence="4">
    <location>
        <begin position="462"/>
        <end position="486"/>
    </location>
</feature>
<sequence length="703" mass="78061">MAKFSSNPAEEVNMRHAKVAGQPSSITKTALEKFAQMENAGPAKPINFPKPAPMRPPLGTKPSLQNTSDKNLKPNSLKSSPVTSKVAALAQAASKEANERPSFPKPWTPKPTEGPKVGVQKPPCLTPQKTELKPHLGPKPGFLGESQESGPKPVFPQVTGVKEKLGLAAQENDPKPLIKPPSKPKLGLHATSNDEPSIKDPFLNRGSPGSIGIKSKINSFQSASEEKNDKTDSATGTFPPLKPSNLGNLSQALQKSYQPQNDEARPSFANNIFKCNIENLELSSNKFSSLPRVATTGPWANNSEKDEKGQTLPKRKAIPPPFKLGPAPQKPSRPPVVNLERFQKNNGEGEHTSKDEEKKKEKEERKKADQEKKEQKEKEKKEQDIRKKFKLVGPIEVIHRAQACTDFKGGKNDLAFKQGDQIEIIRITDNPEGKWLGRIRGSYGYIKTTMVDIDYDSLRRKPRPSISIQPKHPDSDQEVYDDVGEQDSISRCVRTRNIKGCRSGFPPPPPADDIYDGVEDDIDIPAKSVSQDEDRSDSWPRGLLKILKGKDYQKKSVRESTTKVNGTEQNKDSGESDVYDDVEPTDFPPPPKELSIGLNTKSLSFGKARSDDRDSQKLKKMEKEERDFRKKFKYEGEIQVLYKTTISQAPSPKKRGSKDLPVKPGDSVEVIKNVDDTKVLCRNEEGKCKYKLHIQSCLLLSYS</sequence>
<keyword evidence="7" id="KW-1185">Reference proteome</keyword>
<dbReference type="GO" id="GO:0005886">
    <property type="term" value="C:plasma membrane"/>
    <property type="evidence" value="ECO:0007669"/>
    <property type="project" value="InterPro"/>
</dbReference>
<reference evidence="6" key="2">
    <citation type="submission" date="2025-09" db="UniProtKB">
        <authorList>
            <consortium name="Ensembl"/>
        </authorList>
    </citation>
    <scope>IDENTIFICATION</scope>
</reference>
<feature type="compositionally biased region" description="Polar residues" evidence="4">
    <location>
        <begin position="245"/>
        <end position="261"/>
    </location>
</feature>
<dbReference type="GO" id="GO:0007229">
    <property type="term" value="P:integrin-mediated signaling pathway"/>
    <property type="evidence" value="ECO:0007669"/>
    <property type="project" value="InterPro"/>
</dbReference>
<dbReference type="Gene3D" id="2.30.30.40">
    <property type="entry name" value="SH3 Domains"/>
    <property type="match status" value="2"/>
</dbReference>
<reference evidence="6" key="1">
    <citation type="submission" date="2025-08" db="UniProtKB">
        <authorList>
            <consortium name="Ensembl"/>
        </authorList>
    </citation>
    <scope>IDENTIFICATION</scope>
</reference>
<feature type="region of interest" description="Disordered" evidence="4">
    <location>
        <begin position="500"/>
        <end position="624"/>
    </location>
</feature>
<evidence type="ECO:0000256" key="2">
    <source>
        <dbReference type="ARBA" id="ARBA00022553"/>
    </source>
</evidence>
<dbReference type="OMA" id="KSSTWSW"/>
<feature type="region of interest" description="Disordered" evidence="4">
    <location>
        <begin position="1"/>
        <end position="265"/>
    </location>
</feature>
<keyword evidence="2" id="KW-0597">Phosphoprotein</keyword>
<dbReference type="InterPro" id="IPR043443">
    <property type="entry name" value="FYB1/2-like"/>
</dbReference>
<dbReference type="Pfam" id="PF14603">
    <property type="entry name" value="hSH3"/>
    <property type="match status" value="1"/>
</dbReference>
<dbReference type="GO" id="GO:0050852">
    <property type="term" value="P:T cell receptor signaling pathway"/>
    <property type="evidence" value="ECO:0007669"/>
    <property type="project" value="TreeGrafter"/>
</dbReference>
<feature type="compositionally biased region" description="Acidic residues" evidence="4">
    <location>
        <begin position="513"/>
        <end position="523"/>
    </location>
</feature>
<name>A0A8D2JCS1_VARKO</name>
<feature type="compositionally biased region" description="Basic and acidic residues" evidence="4">
    <location>
        <begin position="548"/>
        <end position="561"/>
    </location>
</feature>
<protein>
    <submittedName>
        <fullName evidence="6">FYN binding protein 1</fullName>
    </submittedName>
</protein>
<feature type="compositionally biased region" description="Pro residues" evidence="4">
    <location>
        <begin position="318"/>
        <end position="334"/>
    </location>
</feature>
<dbReference type="InterPro" id="IPR036028">
    <property type="entry name" value="SH3-like_dom_sf"/>
</dbReference>
<feature type="compositionally biased region" description="Basic and acidic residues" evidence="4">
    <location>
        <begin position="341"/>
        <end position="383"/>
    </location>
</feature>
<feature type="compositionally biased region" description="Acidic residues" evidence="4">
    <location>
        <begin position="476"/>
        <end position="485"/>
    </location>
</feature>
<feature type="domain" description="SH3" evidence="5">
    <location>
        <begin position="396"/>
        <end position="456"/>
    </location>
</feature>
<evidence type="ECO:0000256" key="3">
    <source>
        <dbReference type="PROSITE-ProRule" id="PRU00192"/>
    </source>
</evidence>
<dbReference type="PANTHER" id="PTHR16830:SF13">
    <property type="entry name" value="FYN-BINDING PROTEIN 1"/>
    <property type="match status" value="1"/>
</dbReference>
<dbReference type="InterPro" id="IPR029294">
    <property type="entry name" value="hSH3"/>
</dbReference>
<evidence type="ECO:0000259" key="5">
    <source>
        <dbReference type="PROSITE" id="PS50002"/>
    </source>
</evidence>